<feature type="transmembrane region" description="Helical" evidence="19">
    <location>
        <begin position="209"/>
        <end position="232"/>
    </location>
</feature>
<dbReference type="InterPro" id="IPR016174">
    <property type="entry name" value="Di-haem_cyt_TM"/>
</dbReference>
<evidence type="ECO:0000256" key="12">
    <source>
        <dbReference type="ARBA" id="ARBA00022982"/>
    </source>
</evidence>
<keyword evidence="9 19" id="KW-0812">Transmembrane</keyword>
<dbReference type="FunFam" id="1.20.810.10:FF:000007">
    <property type="entry name" value="Ubiquinol-cytochrome C reductase B subunit"/>
    <property type="match status" value="1"/>
</dbReference>
<dbReference type="GO" id="GO:0008121">
    <property type="term" value="F:quinol-cytochrome-c reductase activity"/>
    <property type="evidence" value="ECO:0007669"/>
    <property type="project" value="UniProtKB-EC"/>
</dbReference>
<dbReference type="PANTHER" id="PTHR19271:SF16">
    <property type="entry name" value="CYTOCHROME B"/>
    <property type="match status" value="1"/>
</dbReference>
<feature type="region of interest" description="Disordered" evidence="18">
    <location>
        <begin position="518"/>
        <end position="568"/>
    </location>
</feature>
<dbReference type="Proteomes" id="UP000253303">
    <property type="component" value="Unassembled WGS sequence"/>
</dbReference>
<organism evidence="21 22">
    <name type="scientific">Spongiactinospora rosea</name>
    <dbReference type="NCBI Taxonomy" id="2248750"/>
    <lineage>
        <taxon>Bacteria</taxon>
        <taxon>Bacillati</taxon>
        <taxon>Actinomycetota</taxon>
        <taxon>Actinomycetes</taxon>
        <taxon>Streptosporangiales</taxon>
        <taxon>Streptosporangiaceae</taxon>
        <taxon>Spongiactinospora</taxon>
    </lineage>
</organism>
<dbReference type="GO" id="GO:0046872">
    <property type="term" value="F:metal ion binding"/>
    <property type="evidence" value="ECO:0007669"/>
    <property type="project" value="UniProtKB-KW"/>
</dbReference>
<gene>
    <name evidence="21" type="ORF">DP939_07435</name>
</gene>
<evidence type="ECO:0000256" key="14">
    <source>
        <dbReference type="ARBA" id="ARBA00023004"/>
    </source>
</evidence>
<feature type="transmembrane region" description="Helical" evidence="19">
    <location>
        <begin position="143"/>
        <end position="163"/>
    </location>
</feature>
<keyword evidence="22" id="KW-1185">Reference proteome</keyword>
<dbReference type="PROSITE" id="PS51002">
    <property type="entry name" value="CYTB_NTER"/>
    <property type="match status" value="1"/>
</dbReference>
<feature type="transmembrane region" description="Helical" evidence="19">
    <location>
        <begin position="416"/>
        <end position="434"/>
    </location>
</feature>
<dbReference type="GO" id="GO:0022904">
    <property type="term" value="P:respiratory electron transport chain"/>
    <property type="evidence" value="ECO:0007669"/>
    <property type="project" value="InterPro"/>
</dbReference>
<keyword evidence="11" id="KW-1278">Translocase</keyword>
<keyword evidence="15 19" id="KW-0472">Membrane</keyword>
<evidence type="ECO:0000256" key="1">
    <source>
        <dbReference type="ARBA" id="ARBA00001971"/>
    </source>
</evidence>
<keyword evidence="10" id="KW-0479">Metal-binding</keyword>
<evidence type="ECO:0000256" key="9">
    <source>
        <dbReference type="ARBA" id="ARBA00022692"/>
    </source>
</evidence>
<feature type="transmembrane region" description="Helical" evidence="19">
    <location>
        <begin position="113"/>
        <end position="131"/>
    </location>
</feature>
<dbReference type="EMBL" id="QMEY01000002">
    <property type="protein sequence ID" value="RBQ20887.1"/>
    <property type="molecule type" value="Genomic_DNA"/>
</dbReference>
<keyword evidence="13 19" id="KW-1133">Transmembrane helix</keyword>
<keyword evidence="7" id="KW-0349">Heme</keyword>
<evidence type="ECO:0000256" key="19">
    <source>
        <dbReference type="SAM" id="Phobius"/>
    </source>
</evidence>
<evidence type="ECO:0000256" key="11">
    <source>
        <dbReference type="ARBA" id="ARBA00022967"/>
    </source>
</evidence>
<keyword evidence="6" id="KW-1003">Cell membrane</keyword>
<keyword evidence="14" id="KW-0408">Iron</keyword>
<feature type="transmembrane region" description="Helical" evidence="19">
    <location>
        <begin position="378"/>
        <end position="396"/>
    </location>
</feature>
<keyword evidence="12" id="KW-0249">Electron transport</keyword>
<proteinExistence type="predicted"/>
<evidence type="ECO:0000256" key="10">
    <source>
        <dbReference type="ARBA" id="ARBA00022723"/>
    </source>
</evidence>
<evidence type="ECO:0000256" key="2">
    <source>
        <dbReference type="ARBA" id="ARBA00004651"/>
    </source>
</evidence>
<reference evidence="21 22" key="1">
    <citation type="submission" date="2018-06" db="EMBL/GenBank/DDBJ databases">
        <title>Sphaerisporangium craniellae sp. nov., isolated from a marine sponge in the South China Sea.</title>
        <authorList>
            <person name="Li L."/>
        </authorList>
    </citation>
    <scope>NUCLEOTIDE SEQUENCE [LARGE SCALE GENOMIC DNA]</scope>
    <source>
        <strain evidence="21 22">LHW63015</strain>
    </source>
</reference>
<keyword evidence="5" id="KW-0813">Transport</keyword>
<evidence type="ECO:0000256" key="13">
    <source>
        <dbReference type="ARBA" id="ARBA00022989"/>
    </source>
</evidence>
<evidence type="ECO:0000313" key="22">
    <source>
        <dbReference type="Proteomes" id="UP000253303"/>
    </source>
</evidence>
<evidence type="ECO:0000256" key="8">
    <source>
        <dbReference type="ARBA" id="ARBA00022660"/>
    </source>
</evidence>
<evidence type="ECO:0000256" key="18">
    <source>
        <dbReference type="SAM" id="MobiDB-lite"/>
    </source>
</evidence>
<evidence type="ECO:0000256" key="15">
    <source>
        <dbReference type="ARBA" id="ARBA00023136"/>
    </source>
</evidence>
<comment type="subcellular location">
    <subcellularLocation>
        <location evidence="2">Cell membrane</location>
        <topology evidence="2">Multi-pass membrane protein</topology>
    </subcellularLocation>
</comment>
<dbReference type="Pfam" id="PF13631">
    <property type="entry name" value="Cytochrom_B_N_2"/>
    <property type="match status" value="1"/>
</dbReference>
<dbReference type="GO" id="GO:0005886">
    <property type="term" value="C:plasma membrane"/>
    <property type="evidence" value="ECO:0007669"/>
    <property type="project" value="UniProtKB-SubCell"/>
</dbReference>
<evidence type="ECO:0000256" key="16">
    <source>
        <dbReference type="ARBA" id="ARBA00029351"/>
    </source>
</evidence>
<dbReference type="GO" id="GO:0016491">
    <property type="term" value="F:oxidoreductase activity"/>
    <property type="evidence" value="ECO:0007669"/>
    <property type="project" value="InterPro"/>
</dbReference>
<feature type="transmembrane region" description="Helical" evidence="19">
    <location>
        <begin position="40"/>
        <end position="66"/>
    </location>
</feature>
<comment type="caution">
    <text evidence="21">The sequence shown here is derived from an EMBL/GenBank/DDBJ whole genome shotgun (WGS) entry which is preliminary data.</text>
</comment>
<evidence type="ECO:0000256" key="3">
    <source>
        <dbReference type="ARBA" id="ARBA00012951"/>
    </source>
</evidence>
<dbReference type="InterPro" id="IPR005797">
    <property type="entry name" value="Cyt_b/b6_N"/>
</dbReference>
<sequence length="568" mass="62072">MTELKTVPSRISHSAGFLDARLGGASFLRRNMRKVFPDHWSFLIGEIALYSFVILLLTGTFLTFWFKPSMAHVAYDGPYGPLHGVMMSEAYASSLELSFEVRGGLLVRQMHHWAALLFVASMMAHMLRVFFTGAYRKPRELNWIIGVLLLTLALAEGLTGYSLPDDLLSGAGLRVTEGVIISLPVVGTYLRFFIFGGEYPGDDVIARFYSVHILLIPAILLALVSAHLVLMWRQKHTQMNGKGKTNRNVVGAPFYPMFMAKAGAFFLFTLAVVAGLATFAQINPIWLYGPYTPADISAGSQPDFYLAFLEGALRIMPAWEINLFGTSEIGTLPLSVIIPALLPLGIILVGLILYPFAERWITGDRREHHIAERPRNNPHRTAIGMSAIAFYGVLWLFGANDELSAFLHVSLNLTTYAGRVMIITMPVLAYIITYRMCLGLQRRDAEIVGHGVESGVIKRLPSGEFIEVHAPLTEDADAHIRGKEAVPQLTAATNGEGVPPKPMRGLIGGLRGRMSTAYGGEKIPLNGANGHNGHNGHNGNGHNGHNGHNGEGDRAAVTGGDDDHALDR</sequence>
<evidence type="ECO:0000256" key="5">
    <source>
        <dbReference type="ARBA" id="ARBA00022448"/>
    </source>
</evidence>
<dbReference type="SUPFAM" id="SSF81342">
    <property type="entry name" value="Transmembrane di-heme cytochromes"/>
    <property type="match status" value="1"/>
</dbReference>
<feature type="compositionally biased region" description="Low complexity" evidence="18">
    <location>
        <begin position="526"/>
        <end position="535"/>
    </location>
</feature>
<evidence type="ECO:0000256" key="17">
    <source>
        <dbReference type="ARBA" id="ARBA00029568"/>
    </source>
</evidence>
<dbReference type="EC" id="7.1.1.8" evidence="3"/>
<evidence type="ECO:0000256" key="6">
    <source>
        <dbReference type="ARBA" id="ARBA00022475"/>
    </source>
</evidence>
<evidence type="ECO:0000256" key="4">
    <source>
        <dbReference type="ARBA" id="ARBA00016116"/>
    </source>
</evidence>
<dbReference type="Gene3D" id="1.20.810.10">
    <property type="entry name" value="Cytochrome Bc1 Complex, Chain C"/>
    <property type="match status" value="1"/>
</dbReference>
<evidence type="ECO:0000313" key="21">
    <source>
        <dbReference type="EMBL" id="RBQ20887.1"/>
    </source>
</evidence>
<feature type="transmembrane region" description="Helical" evidence="19">
    <location>
        <begin position="336"/>
        <end position="357"/>
    </location>
</feature>
<feature type="compositionally biased region" description="Gly residues" evidence="18">
    <location>
        <begin position="536"/>
        <end position="547"/>
    </location>
</feature>
<comment type="catalytic activity">
    <reaction evidence="16">
        <text>a quinol + 2 Fe(III)-[cytochrome c](out) = a quinone + 2 Fe(II)-[cytochrome c](out) + 2 H(+)(out)</text>
        <dbReference type="Rhea" id="RHEA:11484"/>
        <dbReference type="Rhea" id="RHEA-COMP:10350"/>
        <dbReference type="Rhea" id="RHEA-COMP:14399"/>
        <dbReference type="ChEBI" id="CHEBI:15378"/>
        <dbReference type="ChEBI" id="CHEBI:24646"/>
        <dbReference type="ChEBI" id="CHEBI:29033"/>
        <dbReference type="ChEBI" id="CHEBI:29034"/>
        <dbReference type="ChEBI" id="CHEBI:132124"/>
        <dbReference type="EC" id="7.1.1.8"/>
    </reaction>
</comment>
<comment type="cofactor">
    <cofactor evidence="1">
        <name>heme</name>
        <dbReference type="ChEBI" id="CHEBI:30413"/>
    </cofactor>
</comment>
<accession>A0A366M4C0</accession>
<feature type="domain" description="Cytochrome b/b6 N-terminal region profile" evidence="20">
    <location>
        <begin position="14"/>
        <end position="240"/>
    </location>
</feature>
<dbReference type="OrthoDB" id="9804503at2"/>
<protein>
    <recommendedName>
        <fullName evidence="4">Cytochrome bc1 complex cytochrome b subunit</fullName>
        <ecNumber evidence="3">7.1.1.8</ecNumber>
    </recommendedName>
    <alternativeName>
        <fullName evidence="17">Cytochrome bc1 reductase complex subunit QcrB</fullName>
    </alternativeName>
</protein>
<feature type="transmembrane region" description="Helical" evidence="19">
    <location>
        <begin position="264"/>
        <end position="282"/>
    </location>
</feature>
<keyword evidence="8" id="KW-0679">Respiratory chain</keyword>
<dbReference type="RefSeq" id="WP_113979845.1">
    <property type="nucleotide sequence ID" value="NZ_QMEY01000002.1"/>
</dbReference>
<evidence type="ECO:0000256" key="7">
    <source>
        <dbReference type="ARBA" id="ARBA00022617"/>
    </source>
</evidence>
<dbReference type="AlphaFoldDB" id="A0A366M4C0"/>
<evidence type="ECO:0000259" key="20">
    <source>
        <dbReference type="PROSITE" id="PS51002"/>
    </source>
</evidence>
<name>A0A366M4C0_9ACTN</name>
<dbReference type="InterPro" id="IPR027387">
    <property type="entry name" value="Cytb/b6-like_sf"/>
</dbReference>
<dbReference type="PANTHER" id="PTHR19271">
    <property type="entry name" value="CYTOCHROME B"/>
    <property type="match status" value="1"/>
</dbReference>